<protein>
    <submittedName>
        <fullName evidence="2">Flp pilus-assembly TadE/G-like family protein</fullName>
    </submittedName>
</protein>
<dbReference type="Pfam" id="PF13400">
    <property type="entry name" value="Tad"/>
    <property type="match status" value="1"/>
</dbReference>
<dbReference type="InterPro" id="IPR021202">
    <property type="entry name" value="Rv3654c-like"/>
</dbReference>
<reference evidence="2 3" key="1">
    <citation type="submission" date="2023-10" db="EMBL/GenBank/DDBJ databases">
        <title>Saccharopolyspora sp. nov., isolated from mangrove soil.</title>
        <authorList>
            <person name="Lu Y."/>
            <person name="Liu W."/>
        </authorList>
    </citation>
    <scope>NUCLEOTIDE SEQUENCE [LARGE SCALE GENOMIC DNA]</scope>
    <source>
        <strain evidence="2 3">S2-29</strain>
    </source>
</reference>
<sequence length="114" mass="11558">MNDRGSATVLAAVLSLVVLVLLWWLVQLGAATVARHRAEGAADLAALAAASHAIGGRELACAQAGRVTSGMRAELVACTLTGREVRVEVTGELPGLLAGRRPPSARARAGPLAG</sequence>
<dbReference type="Proteomes" id="UP001327093">
    <property type="component" value="Unassembled WGS sequence"/>
</dbReference>
<dbReference type="InterPro" id="IPR028087">
    <property type="entry name" value="Tad_N"/>
</dbReference>
<proteinExistence type="predicted"/>
<dbReference type="NCBIfam" id="TIGR03816">
    <property type="entry name" value="tadE_like_DECH"/>
    <property type="match status" value="1"/>
</dbReference>
<comment type="caution">
    <text evidence="2">The sequence shown here is derived from an EMBL/GenBank/DDBJ whole genome shotgun (WGS) entry which is preliminary data.</text>
</comment>
<feature type="domain" description="Putative Flp pilus-assembly TadG-like N-terminal" evidence="1">
    <location>
        <begin position="5"/>
        <end position="51"/>
    </location>
</feature>
<accession>A0ABU6AD78</accession>
<evidence type="ECO:0000313" key="2">
    <source>
        <dbReference type="EMBL" id="MEB3369433.1"/>
    </source>
</evidence>
<evidence type="ECO:0000259" key="1">
    <source>
        <dbReference type="Pfam" id="PF13400"/>
    </source>
</evidence>
<evidence type="ECO:0000313" key="3">
    <source>
        <dbReference type="Proteomes" id="UP001327093"/>
    </source>
</evidence>
<keyword evidence="3" id="KW-1185">Reference proteome</keyword>
<gene>
    <name evidence="2" type="ORF">R4I43_18645</name>
</gene>
<name>A0ABU6AD78_9PSEU</name>
<dbReference type="EMBL" id="JAWLNX010000012">
    <property type="protein sequence ID" value="MEB3369433.1"/>
    <property type="molecule type" value="Genomic_DNA"/>
</dbReference>
<organism evidence="2 3">
    <name type="scientific">Saccharopolyspora mangrovi</name>
    <dbReference type="NCBI Taxonomy" id="3082379"/>
    <lineage>
        <taxon>Bacteria</taxon>
        <taxon>Bacillati</taxon>
        <taxon>Actinomycetota</taxon>
        <taxon>Actinomycetes</taxon>
        <taxon>Pseudonocardiales</taxon>
        <taxon>Pseudonocardiaceae</taxon>
        <taxon>Saccharopolyspora</taxon>
    </lineage>
</organism>
<dbReference type="RefSeq" id="WP_324266913.1">
    <property type="nucleotide sequence ID" value="NZ_JAWLNX010000012.1"/>
</dbReference>